<proteinExistence type="predicted"/>
<reference evidence="1" key="1">
    <citation type="submission" date="2021-08" db="EMBL/GenBank/DDBJ databases">
        <title>WGS assembly of Ceratopteris richardii.</title>
        <authorList>
            <person name="Marchant D.B."/>
            <person name="Chen G."/>
            <person name="Jenkins J."/>
            <person name="Shu S."/>
            <person name="Leebens-Mack J."/>
            <person name="Grimwood J."/>
            <person name="Schmutz J."/>
            <person name="Soltis P."/>
            <person name="Soltis D."/>
            <person name="Chen Z.-H."/>
        </authorList>
    </citation>
    <scope>NUCLEOTIDE SEQUENCE</scope>
    <source>
        <strain evidence="1">Whitten #5841</strain>
        <tissue evidence="1">Leaf</tissue>
    </source>
</reference>
<dbReference type="EMBL" id="CM035441">
    <property type="protein sequence ID" value="KAH7280742.1"/>
    <property type="molecule type" value="Genomic_DNA"/>
</dbReference>
<dbReference type="Pfam" id="PF14009">
    <property type="entry name" value="PADRE"/>
    <property type="match status" value="1"/>
</dbReference>
<organism evidence="1 2">
    <name type="scientific">Ceratopteris richardii</name>
    <name type="common">Triangle waterfern</name>
    <dbReference type="NCBI Taxonomy" id="49495"/>
    <lineage>
        <taxon>Eukaryota</taxon>
        <taxon>Viridiplantae</taxon>
        <taxon>Streptophyta</taxon>
        <taxon>Embryophyta</taxon>
        <taxon>Tracheophyta</taxon>
        <taxon>Polypodiopsida</taxon>
        <taxon>Polypodiidae</taxon>
        <taxon>Polypodiales</taxon>
        <taxon>Pteridineae</taxon>
        <taxon>Pteridaceae</taxon>
        <taxon>Parkerioideae</taxon>
        <taxon>Ceratopteris</taxon>
    </lineage>
</organism>
<accession>A0A8T2Q9R3</accession>
<keyword evidence="2" id="KW-1185">Reference proteome</keyword>
<dbReference type="PANTHER" id="PTHR33052">
    <property type="entry name" value="DUF4228 DOMAIN PROTEIN-RELATED"/>
    <property type="match status" value="1"/>
</dbReference>
<dbReference type="Proteomes" id="UP000825935">
    <property type="component" value="Chromosome 36"/>
</dbReference>
<name>A0A8T2Q9R3_CERRI</name>
<sequence>MGNSLACLTPSPASCCVAASHPPAPPSASEISSSSAVLVNAITGHVQELEAGTSVAEVMIEYPQSFLMLLPRPLQSHFLSAFAPATQRYTLFCSSSAARASSPSAARLVQVQVPCFFHALPADHKLEHGRSYLLLPMHKLNKRASPRELSLLCRLAELAVCVIPRYPSMSPSSISSWQWTSQSAIALPSAKTSDHDQETLSLLHDLFAVNPPLTSLTNAGESSVVHLPHDSPCIPRAKSWKPSLHTIIEGPPPFSFPPYPLLGYTSKRRGFLSTDTVRHQRRVYNLT</sequence>
<dbReference type="InterPro" id="IPR025322">
    <property type="entry name" value="PADRE_dom"/>
</dbReference>
<dbReference type="AlphaFoldDB" id="A0A8T2Q9R3"/>
<evidence type="ECO:0000313" key="2">
    <source>
        <dbReference type="Proteomes" id="UP000825935"/>
    </source>
</evidence>
<dbReference type="OrthoDB" id="1922322at2759"/>
<evidence type="ECO:0000313" key="1">
    <source>
        <dbReference type="EMBL" id="KAH7280742.1"/>
    </source>
</evidence>
<comment type="caution">
    <text evidence="1">The sequence shown here is derived from an EMBL/GenBank/DDBJ whole genome shotgun (WGS) entry which is preliminary data.</text>
</comment>
<protein>
    <submittedName>
        <fullName evidence="1">Uncharacterized protein</fullName>
    </submittedName>
</protein>
<gene>
    <name evidence="1" type="ORF">KP509_36G012500</name>
</gene>